<accession>A0A4R7HYD4</accession>
<organism evidence="2 3">
    <name type="scientific">Ilumatobacter fluminis</name>
    <dbReference type="NCBI Taxonomy" id="467091"/>
    <lineage>
        <taxon>Bacteria</taxon>
        <taxon>Bacillati</taxon>
        <taxon>Actinomycetota</taxon>
        <taxon>Acidimicrobiia</taxon>
        <taxon>Acidimicrobiales</taxon>
        <taxon>Ilumatobacteraceae</taxon>
        <taxon>Ilumatobacter</taxon>
    </lineage>
</organism>
<dbReference type="RefSeq" id="WP_133868627.1">
    <property type="nucleotide sequence ID" value="NZ_SOAU01000001.1"/>
</dbReference>
<dbReference type="PANTHER" id="PTHR30348:SF9">
    <property type="entry name" value="UPF0759 PROTEIN YECE"/>
    <property type="match status" value="1"/>
</dbReference>
<name>A0A4R7HYD4_9ACTN</name>
<protein>
    <submittedName>
        <fullName evidence="2">Uncharacterized protein YecE (DUF72 family)</fullName>
    </submittedName>
</protein>
<dbReference type="PANTHER" id="PTHR30348">
    <property type="entry name" value="UNCHARACTERIZED PROTEIN YECE"/>
    <property type="match status" value="1"/>
</dbReference>
<sequence length="285" mass="31264">MWAHGPWVGRFLSPGNKGNELSEYARWCNAVEGNTTFYAVPAASTIEKWAAQAPDEFRFAFKVPRTVTHDLRLRAGADAALAEFLDRISPLGERIGPVQLQMPPSFGPNDLRALAEFVGRLPATHRWVVELRHPAFFDGGAAHRAVDSILSDAPTGPIGRVVLDTRPLYAESPRSEASVDERRTKPKLPVVTDLMGDEPVVRVIGADPSDRSLAGLTAWVPQLVDWLAEGRRPYVFVHQPENLDSPDLARRLHAAVRELVPGLEPLPDPLPVAPRGETTGQSSLF</sequence>
<dbReference type="InterPro" id="IPR002763">
    <property type="entry name" value="DUF72"/>
</dbReference>
<evidence type="ECO:0000313" key="3">
    <source>
        <dbReference type="Proteomes" id="UP000294558"/>
    </source>
</evidence>
<feature type="region of interest" description="Disordered" evidence="1">
    <location>
        <begin position="263"/>
        <end position="285"/>
    </location>
</feature>
<dbReference type="SUPFAM" id="SSF117396">
    <property type="entry name" value="TM1631-like"/>
    <property type="match status" value="1"/>
</dbReference>
<evidence type="ECO:0000313" key="2">
    <source>
        <dbReference type="EMBL" id="TDT16232.1"/>
    </source>
</evidence>
<evidence type="ECO:0000256" key="1">
    <source>
        <dbReference type="SAM" id="MobiDB-lite"/>
    </source>
</evidence>
<dbReference type="EMBL" id="SOAU01000001">
    <property type="protein sequence ID" value="TDT16232.1"/>
    <property type="molecule type" value="Genomic_DNA"/>
</dbReference>
<dbReference type="Proteomes" id="UP000294558">
    <property type="component" value="Unassembled WGS sequence"/>
</dbReference>
<dbReference type="AlphaFoldDB" id="A0A4R7HYD4"/>
<dbReference type="InterPro" id="IPR036520">
    <property type="entry name" value="UPF0759_sf"/>
</dbReference>
<dbReference type="Gene3D" id="3.20.20.410">
    <property type="entry name" value="Protein of unknown function UPF0759"/>
    <property type="match status" value="1"/>
</dbReference>
<keyword evidence="3" id="KW-1185">Reference proteome</keyword>
<comment type="caution">
    <text evidence="2">The sequence shown here is derived from an EMBL/GenBank/DDBJ whole genome shotgun (WGS) entry which is preliminary data.</text>
</comment>
<reference evidence="2 3" key="1">
    <citation type="submission" date="2019-03" db="EMBL/GenBank/DDBJ databases">
        <title>Sequencing the genomes of 1000 actinobacteria strains.</title>
        <authorList>
            <person name="Klenk H.-P."/>
        </authorList>
    </citation>
    <scope>NUCLEOTIDE SEQUENCE [LARGE SCALE GENOMIC DNA]</scope>
    <source>
        <strain evidence="2 3">DSM 18936</strain>
    </source>
</reference>
<dbReference type="Pfam" id="PF01904">
    <property type="entry name" value="DUF72"/>
    <property type="match status" value="1"/>
</dbReference>
<gene>
    <name evidence="2" type="ORF">BDK89_1816</name>
</gene>
<dbReference type="OrthoDB" id="9780310at2"/>
<proteinExistence type="predicted"/>